<name>A0A8X6X2J3_9ARAC</name>
<sequence length="114" mass="13138">MKLLSSSVLPFMKDLKSIEDSSILSRRPSIASTDVPLHIELNFHSIGLSPALFLCLYLLILFEKIENVMFHQIFLKKCIFIDIKGKNGFFNGFRIDIKERGCVKFKSCHIIIIY</sequence>
<protein>
    <submittedName>
        <fullName evidence="2">Uncharacterized protein</fullName>
    </submittedName>
</protein>
<dbReference type="EMBL" id="BMAV01005038">
    <property type="protein sequence ID" value="GFY45778.1"/>
    <property type="molecule type" value="Genomic_DNA"/>
</dbReference>
<comment type="caution">
    <text evidence="2">The sequence shown here is derived from an EMBL/GenBank/DDBJ whole genome shotgun (WGS) entry which is preliminary data.</text>
</comment>
<keyword evidence="3" id="KW-1185">Reference proteome</keyword>
<feature type="transmembrane region" description="Helical" evidence="1">
    <location>
        <begin position="43"/>
        <end position="62"/>
    </location>
</feature>
<evidence type="ECO:0000313" key="2">
    <source>
        <dbReference type="EMBL" id="GFY45778.1"/>
    </source>
</evidence>
<dbReference type="Proteomes" id="UP000886998">
    <property type="component" value="Unassembled WGS sequence"/>
</dbReference>
<keyword evidence="1" id="KW-1133">Transmembrane helix</keyword>
<proteinExistence type="predicted"/>
<organism evidence="2 3">
    <name type="scientific">Trichonephila inaurata madagascariensis</name>
    <dbReference type="NCBI Taxonomy" id="2747483"/>
    <lineage>
        <taxon>Eukaryota</taxon>
        <taxon>Metazoa</taxon>
        <taxon>Ecdysozoa</taxon>
        <taxon>Arthropoda</taxon>
        <taxon>Chelicerata</taxon>
        <taxon>Arachnida</taxon>
        <taxon>Araneae</taxon>
        <taxon>Araneomorphae</taxon>
        <taxon>Entelegynae</taxon>
        <taxon>Araneoidea</taxon>
        <taxon>Nephilidae</taxon>
        <taxon>Trichonephila</taxon>
        <taxon>Trichonephila inaurata</taxon>
    </lineage>
</organism>
<reference evidence="2" key="1">
    <citation type="submission" date="2020-08" db="EMBL/GenBank/DDBJ databases">
        <title>Multicomponent nature underlies the extraordinary mechanical properties of spider dragline silk.</title>
        <authorList>
            <person name="Kono N."/>
            <person name="Nakamura H."/>
            <person name="Mori M."/>
            <person name="Yoshida Y."/>
            <person name="Ohtoshi R."/>
            <person name="Malay A.D."/>
            <person name="Moran D.A.P."/>
            <person name="Tomita M."/>
            <person name="Numata K."/>
            <person name="Arakawa K."/>
        </authorList>
    </citation>
    <scope>NUCLEOTIDE SEQUENCE</scope>
</reference>
<keyword evidence="1" id="KW-0812">Transmembrane</keyword>
<evidence type="ECO:0000256" key="1">
    <source>
        <dbReference type="SAM" id="Phobius"/>
    </source>
</evidence>
<gene>
    <name evidence="2" type="ORF">TNIN_357341</name>
</gene>
<accession>A0A8X6X2J3</accession>
<evidence type="ECO:0000313" key="3">
    <source>
        <dbReference type="Proteomes" id="UP000886998"/>
    </source>
</evidence>
<keyword evidence="1" id="KW-0472">Membrane</keyword>
<dbReference type="AlphaFoldDB" id="A0A8X6X2J3"/>